<dbReference type="Pfam" id="PF03472">
    <property type="entry name" value="Autoind_bind"/>
    <property type="match status" value="1"/>
</dbReference>
<dbReference type="PANTHER" id="PTHR44688:SF16">
    <property type="entry name" value="DNA-BINDING TRANSCRIPTIONAL ACTIVATOR DEVR_DOSR"/>
    <property type="match status" value="1"/>
</dbReference>
<dbReference type="AlphaFoldDB" id="A0AA92H768"/>
<evidence type="ECO:0000313" key="5">
    <source>
        <dbReference type="EMBL" id="PVE50154.1"/>
    </source>
</evidence>
<reference evidence="5 6" key="1">
    <citation type="submission" date="2018-04" db="EMBL/GenBank/DDBJ databases">
        <authorList>
            <person name="Hagen T."/>
        </authorList>
    </citation>
    <scope>NUCLEOTIDE SEQUENCE [LARGE SCALE GENOMIC DNA]</scope>
    <source>
        <strain evidence="5 6">TPD7009</strain>
    </source>
</reference>
<dbReference type="Proteomes" id="UP000244335">
    <property type="component" value="Unassembled WGS sequence"/>
</dbReference>
<organism evidence="5 6">
    <name type="scientific">Rhizobium rhizogenes</name>
    <name type="common">Agrobacterium rhizogenes</name>
    <dbReference type="NCBI Taxonomy" id="359"/>
    <lineage>
        <taxon>Bacteria</taxon>
        <taxon>Pseudomonadati</taxon>
        <taxon>Pseudomonadota</taxon>
        <taxon>Alphaproteobacteria</taxon>
        <taxon>Hyphomicrobiales</taxon>
        <taxon>Rhizobiaceae</taxon>
        <taxon>Rhizobium/Agrobacterium group</taxon>
        <taxon>Rhizobium</taxon>
    </lineage>
</organism>
<evidence type="ECO:0000256" key="3">
    <source>
        <dbReference type="ARBA" id="ARBA00023163"/>
    </source>
</evidence>
<dbReference type="SUPFAM" id="SSF75516">
    <property type="entry name" value="Pheromone-binding domain of LuxR-like quorum-sensing transcription factors"/>
    <property type="match status" value="1"/>
</dbReference>
<name>A0AA92H768_RHIRH</name>
<dbReference type="SUPFAM" id="SSF46894">
    <property type="entry name" value="C-terminal effector domain of the bipartite response regulators"/>
    <property type="match status" value="1"/>
</dbReference>
<dbReference type="Gene3D" id="3.30.450.80">
    <property type="entry name" value="Transcription factor LuxR-like, autoinducer-binding domain"/>
    <property type="match status" value="1"/>
</dbReference>
<dbReference type="GO" id="GO:0016301">
    <property type="term" value="F:kinase activity"/>
    <property type="evidence" value="ECO:0007669"/>
    <property type="project" value="UniProtKB-KW"/>
</dbReference>
<dbReference type="Gene3D" id="1.10.10.10">
    <property type="entry name" value="Winged helix-like DNA-binding domain superfamily/Winged helix DNA-binding domain"/>
    <property type="match status" value="1"/>
</dbReference>
<gene>
    <name evidence="5" type="ORF">DC430_22490</name>
</gene>
<evidence type="ECO:0000256" key="2">
    <source>
        <dbReference type="ARBA" id="ARBA00023125"/>
    </source>
</evidence>
<dbReference type="InterPro" id="IPR016032">
    <property type="entry name" value="Sig_transdc_resp-reg_C-effctor"/>
</dbReference>
<keyword evidence="5" id="KW-0418">Kinase</keyword>
<dbReference type="GO" id="GO:0003677">
    <property type="term" value="F:DNA binding"/>
    <property type="evidence" value="ECO:0007669"/>
    <property type="project" value="UniProtKB-KW"/>
</dbReference>
<evidence type="ECO:0000313" key="6">
    <source>
        <dbReference type="Proteomes" id="UP000244335"/>
    </source>
</evidence>
<keyword evidence="2" id="KW-0238">DNA-binding</keyword>
<proteinExistence type="predicted"/>
<dbReference type="EMBL" id="QDFR01000013">
    <property type="protein sequence ID" value="PVE50154.1"/>
    <property type="molecule type" value="Genomic_DNA"/>
</dbReference>
<dbReference type="Pfam" id="PF00196">
    <property type="entry name" value="GerE"/>
    <property type="match status" value="1"/>
</dbReference>
<protein>
    <submittedName>
        <fullName evidence="5">Histidine kinase</fullName>
    </submittedName>
</protein>
<dbReference type="InterPro" id="IPR036693">
    <property type="entry name" value="TF_LuxR_autoind-bd_dom_sf"/>
</dbReference>
<dbReference type="InterPro" id="IPR000792">
    <property type="entry name" value="Tscrpt_reg_LuxR_C"/>
</dbReference>
<dbReference type="InterPro" id="IPR036388">
    <property type="entry name" value="WH-like_DNA-bd_sf"/>
</dbReference>
<dbReference type="PANTHER" id="PTHR44688">
    <property type="entry name" value="DNA-BINDING TRANSCRIPTIONAL ACTIVATOR DEVR_DOSR"/>
    <property type="match status" value="1"/>
</dbReference>
<comment type="caution">
    <text evidence="5">The sequence shown here is derived from an EMBL/GenBank/DDBJ whole genome shotgun (WGS) entry which is preliminary data.</text>
</comment>
<dbReference type="SMART" id="SM00421">
    <property type="entry name" value="HTH_LUXR"/>
    <property type="match status" value="1"/>
</dbReference>
<evidence type="ECO:0000259" key="4">
    <source>
        <dbReference type="PROSITE" id="PS50043"/>
    </source>
</evidence>
<feature type="domain" description="HTH luxR-type" evidence="4">
    <location>
        <begin position="183"/>
        <end position="248"/>
    </location>
</feature>
<keyword evidence="5" id="KW-0808">Transferase</keyword>
<evidence type="ECO:0000256" key="1">
    <source>
        <dbReference type="ARBA" id="ARBA00023015"/>
    </source>
</evidence>
<dbReference type="PRINTS" id="PR00038">
    <property type="entry name" value="HTHLUXR"/>
</dbReference>
<keyword evidence="3" id="KW-0804">Transcription</keyword>
<dbReference type="CDD" id="cd06170">
    <property type="entry name" value="LuxR_C_like"/>
    <property type="match status" value="1"/>
</dbReference>
<keyword evidence="1" id="KW-0805">Transcription regulation</keyword>
<sequence length="254" mass="28743">MLHYQFQYFTCDFPMSTFKRLDVIRGLLDRCDDAIAIRSVLSDICRYYGVDHAAFLHQACNGCQPSCVSTYPTVWCERYNLRSYIDIDPTIKLMTRGVLPADWDSLRRDCKDAQYFFDDALSFGVGGQGLSVPTWGPFGQRGLFSVASGLTLNEWQYLKLSINYELQILALHLHDRIFRFGGADPSLKTLSRRETECLELLGRGKIPKQIAATLKISESAIRHYLKSAKHKLKATTTYQAIAIANALGLINVLE</sequence>
<dbReference type="GO" id="GO:0006355">
    <property type="term" value="P:regulation of DNA-templated transcription"/>
    <property type="evidence" value="ECO:0007669"/>
    <property type="project" value="InterPro"/>
</dbReference>
<dbReference type="PROSITE" id="PS50043">
    <property type="entry name" value="HTH_LUXR_2"/>
    <property type="match status" value="1"/>
</dbReference>
<dbReference type="InterPro" id="IPR005143">
    <property type="entry name" value="TF_LuxR_autoind-bd_dom"/>
</dbReference>
<accession>A0AA92H768</accession>